<keyword evidence="3" id="KW-0804">Transcription</keyword>
<dbReference type="Pfam" id="PF01614">
    <property type="entry name" value="IclR_C"/>
    <property type="match status" value="1"/>
</dbReference>
<dbReference type="Proteomes" id="UP000559182">
    <property type="component" value="Unassembled WGS sequence"/>
</dbReference>
<dbReference type="SMART" id="SM00346">
    <property type="entry name" value="HTH_ICLR"/>
    <property type="match status" value="1"/>
</dbReference>
<evidence type="ECO:0000259" key="4">
    <source>
        <dbReference type="PROSITE" id="PS51077"/>
    </source>
</evidence>
<comment type="caution">
    <text evidence="6">The sequence shown here is derived from an EMBL/GenBank/DDBJ whole genome shotgun (WGS) entry which is preliminary data.</text>
</comment>
<dbReference type="SUPFAM" id="SSF55781">
    <property type="entry name" value="GAF domain-like"/>
    <property type="match status" value="1"/>
</dbReference>
<dbReference type="InterPro" id="IPR036388">
    <property type="entry name" value="WH-like_DNA-bd_sf"/>
</dbReference>
<name>A0A839NGI9_9MICO</name>
<feature type="domain" description="HTH iclR-type" evidence="4">
    <location>
        <begin position="3"/>
        <end position="64"/>
    </location>
</feature>
<dbReference type="RefSeq" id="WP_183322039.1">
    <property type="nucleotide sequence ID" value="NZ_JACHVQ010000003.1"/>
</dbReference>
<proteinExistence type="predicted"/>
<dbReference type="InterPro" id="IPR029016">
    <property type="entry name" value="GAF-like_dom_sf"/>
</dbReference>
<dbReference type="PANTHER" id="PTHR30136">
    <property type="entry name" value="HELIX-TURN-HELIX TRANSCRIPTIONAL REGULATOR, ICLR FAMILY"/>
    <property type="match status" value="1"/>
</dbReference>
<evidence type="ECO:0000313" key="6">
    <source>
        <dbReference type="EMBL" id="MBB2893562.1"/>
    </source>
</evidence>
<organism evidence="6 7">
    <name type="scientific">Flexivirga oryzae</name>
    <dbReference type="NCBI Taxonomy" id="1794944"/>
    <lineage>
        <taxon>Bacteria</taxon>
        <taxon>Bacillati</taxon>
        <taxon>Actinomycetota</taxon>
        <taxon>Actinomycetes</taxon>
        <taxon>Micrococcales</taxon>
        <taxon>Dermacoccaceae</taxon>
        <taxon>Flexivirga</taxon>
    </lineage>
</organism>
<dbReference type="PROSITE" id="PS51078">
    <property type="entry name" value="ICLR_ED"/>
    <property type="match status" value="1"/>
</dbReference>
<keyword evidence="2 6" id="KW-0238">DNA-binding</keyword>
<dbReference type="SUPFAM" id="SSF46785">
    <property type="entry name" value="Winged helix' DNA-binding domain"/>
    <property type="match status" value="1"/>
</dbReference>
<evidence type="ECO:0000259" key="5">
    <source>
        <dbReference type="PROSITE" id="PS51078"/>
    </source>
</evidence>
<dbReference type="GO" id="GO:0003677">
    <property type="term" value="F:DNA binding"/>
    <property type="evidence" value="ECO:0007669"/>
    <property type="project" value="UniProtKB-KW"/>
</dbReference>
<keyword evidence="7" id="KW-1185">Reference proteome</keyword>
<evidence type="ECO:0000256" key="1">
    <source>
        <dbReference type="ARBA" id="ARBA00023015"/>
    </source>
</evidence>
<protein>
    <submittedName>
        <fullName evidence="6">DNA-binding IclR family transcriptional regulator</fullName>
    </submittedName>
</protein>
<evidence type="ECO:0000313" key="7">
    <source>
        <dbReference type="Proteomes" id="UP000559182"/>
    </source>
</evidence>
<keyword evidence="1" id="KW-0805">Transcription regulation</keyword>
<dbReference type="Pfam" id="PF09339">
    <property type="entry name" value="HTH_IclR"/>
    <property type="match status" value="1"/>
</dbReference>
<feature type="domain" description="IclR-ED" evidence="5">
    <location>
        <begin position="65"/>
        <end position="248"/>
    </location>
</feature>
<gene>
    <name evidence="6" type="ORF">FHU39_003593</name>
</gene>
<dbReference type="AlphaFoldDB" id="A0A839NGI9"/>
<evidence type="ECO:0000256" key="2">
    <source>
        <dbReference type="ARBA" id="ARBA00023125"/>
    </source>
</evidence>
<evidence type="ECO:0000256" key="3">
    <source>
        <dbReference type="ARBA" id="ARBA00023163"/>
    </source>
</evidence>
<dbReference type="InterPro" id="IPR036390">
    <property type="entry name" value="WH_DNA-bd_sf"/>
</dbReference>
<dbReference type="Gene3D" id="1.10.10.10">
    <property type="entry name" value="Winged helix-like DNA-binding domain superfamily/Winged helix DNA-binding domain"/>
    <property type="match status" value="1"/>
</dbReference>
<reference evidence="6 7" key="1">
    <citation type="submission" date="2020-08" db="EMBL/GenBank/DDBJ databases">
        <title>Sequencing the genomes of 1000 actinobacteria strains.</title>
        <authorList>
            <person name="Klenk H.-P."/>
        </authorList>
    </citation>
    <scope>NUCLEOTIDE SEQUENCE [LARGE SCALE GENOMIC DNA]</scope>
    <source>
        <strain evidence="6 7">DSM 105369</strain>
    </source>
</reference>
<dbReference type="PANTHER" id="PTHR30136:SF24">
    <property type="entry name" value="HTH-TYPE TRANSCRIPTIONAL REPRESSOR ALLR"/>
    <property type="match status" value="1"/>
</dbReference>
<dbReference type="InterPro" id="IPR014757">
    <property type="entry name" value="Tscrpt_reg_IclR_C"/>
</dbReference>
<dbReference type="Gene3D" id="3.30.450.40">
    <property type="match status" value="1"/>
</dbReference>
<dbReference type="EMBL" id="JACHVQ010000003">
    <property type="protein sequence ID" value="MBB2893562.1"/>
    <property type="molecule type" value="Genomic_DNA"/>
</dbReference>
<accession>A0A839NGI9</accession>
<dbReference type="GO" id="GO:0045892">
    <property type="term" value="P:negative regulation of DNA-templated transcription"/>
    <property type="evidence" value="ECO:0007669"/>
    <property type="project" value="TreeGrafter"/>
</dbReference>
<dbReference type="PROSITE" id="PS51077">
    <property type="entry name" value="HTH_ICLR"/>
    <property type="match status" value="1"/>
</dbReference>
<dbReference type="InterPro" id="IPR005471">
    <property type="entry name" value="Tscrpt_reg_IclR_N"/>
</dbReference>
<dbReference type="InterPro" id="IPR050707">
    <property type="entry name" value="HTH_MetabolicPath_Reg"/>
</dbReference>
<dbReference type="GO" id="GO:0003700">
    <property type="term" value="F:DNA-binding transcription factor activity"/>
    <property type="evidence" value="ECO:0007669"/>
    <property type="project" value="TreeGrafter"/>
</dbReference>
<sequence length="256" mass="27696">MTSGRLERAVEVLEAFRPGENALRFAQLQQRTGMPKASLHRLLTELTRLRLLDLHGDEGYVLGGRLFELGMRASVERDLLEVATPFLQDLYERTHEIVHLGVREGVEVVYVAKLGGHRQARMPSRLGGRMPLHATAIGKVLLAHAPDDIQRTVLAGPLRRLAPRTITAPGRLRAQLESVLATGVAYEIEESSVGTVCVGSAIVSDPDDVVAAVSVSGPATRFKPQQHASSVQAAAAGIAATLARRRELAEATRRAD</sequence>